<dbReference type="Gene3D" id="3.30.1460.30">
    <property type="entry name" value="YgaC/TfoX-N like chaperone"/>
    <property type="match status" value="1"/>
</dbReference>
<proteinExistence type="predicted"/>
<evidence type="ECO:0000259" key="1">
    <source>
        <dbReference type="Pfam" id="PF04993"/>
    </source>
</evidence>
<organism evidence="2 3">
    <name type="scientific">Candidatus Avimonoglobus intestinipullorum</name>
    <dbReference type="NCBI Taxonomy" id="2840699"/>
    <lineage>
        <taxon>Bacteria</taxon>
        <taxon>Bacillati</taxon>
        <taxon>Bacillota</taxon>
        <taxon>Clostridia</taxon>
        <taxon>Eubacteriales</taxon>
        <taxon>Candidatus Avimonoglobus</taxon>
    </lineage>
</organism>
<reference evidence="2" key="1">
    <citation type="submission" date="2020-10" db="EMBL/GenBank/DDBJ databases">
        <authorList>
            <person name="Gilroy R."/>
        </authorList>
    </citation>
    <scope>NUCLEOTIDE SEQUENCE</scope>
    <source>
        <strain evidence="2">ChiSjej4B22-9803</strain>
    </source>
</reference>
<comment type="caution">
    <text evidence="2">The sequence shown here is derived from an EMBL/GenBank/DDBJ whole genome shotgun (WGS) entry which is preliminary data.</text>
</comment>
<protein>
    <submittedName>
        <fullName evidence="2">TfoX/Sxy family protein</fullName>
    </submittedName>
</protein>
<sequence>MASTQEFVQYVCGQMSGAEPVTYRKMFGEYALYAYGKVFALVCDNTVFLYPTPAGHALLPDAQMGLPYQGGTPKIILEELEDRAFLERLVLETCMFLPPPKPKKRKST</sequence>
<gene>
    <name evidence="2" type="ORF">IAB04_08475</name>
</gene>
<dbReference type="Pfam" id="PF04993">
    <property type="entry name" value="TfoX_N"/>
    <property type="match status" value="1"/>
</dbReference>
<dbReference type="EMBL" id="DVND01000213">
    <property type="protein sequence ID" value="HIU49390.1"/>
    <property type="molecule type" value="Genomic_DNA"/>
</dbReference>
<reference evidence="2" key="2">
    <citation type="journal article" date="2021" name="PeerJ">
        <title>Extensive microbial diversity within the chicken gut microbiome revealed by metagenomics and culture.</title>
        <authorList>
            <person name="Gilroy R."/>
            <person name="Ravi A."/>
            <person name="Getino M."/>
            <person name="Pursley I."/>
            <person name="Horton D.L."/>
            <person name="Alikhan N.F."/>
            <person name="Baker D."/>
            <person name="Gharbi K."/>
            <person name="Hall N."/>
            <person name="Watson M."/>
            <person name="Adriaenssens E.M."/>
            <person name="Foster-Nyarko E."/>
            <person name="Jarju S."/>
            <person name="Secka A."/>
            <person name="Antonio M."/>
            <person name="Oren A."/>
            <person name="Chaudhuri R.R."/>
            <person name="La Ragione R."/>
            <person name="Hildebrand F."/>
            <person name="Pallen M.J."/>
        </authorList>
    </citation>
    <scope>NUCLEOTIDE SEQUENCE</scope>
    <source>
        <strain evidence="2">ChiSjej4B22-9803</strain>
    </source>
</reference>
<feature type="domain" description="TfoX N-terminal" evidence="1">
    <location>
        <begin position="14"/>
        <end position="69"/>
    </location>
</feature>
<evidence type="ECO:0000313" key="2">
    <source>
        <dbReference type="EMBL" id="HIU49390.1"/>
    </source>
</evidence>
<dbReference type="Proteomes" id="UP000824111">
    <property type="component" value="Unassembled WGS sequence"/>
</dbReference>
<name>A0A9D1LWH5_9FIRM</name>
<dbReference type="InterPro" id="IPR007076">
    <property type="entry name" value="TfoX_N"/>
</dbReference>
<accession>A0A9D1LWH5</accession>
<dbReference type="AlphaFoldDB" id="A0A9D1LWH5"/>
<dbReference type="SUPFAM" id="SSF159894">
    <property type="entry name" value="YgaC/TfoX-N like"/>
    <property type="match status" value="1"/>
</dbReference>
<evidence type="ECO:0000313" key="3">
    <source>
        <dbReference type="Proteomes" id="UP000824111"/>
    </source>
</evidence>